<keyword evidence="2" id="KW-1185">Reference proteome</keyword>
<sequence>MDGQTYAEELRDYLLRLHDNKPIGRRTKTEVVEIIDPALVVLGTTVEQTFLDNVTAESMLDGFMQRFGFIIADADSDRTPDMFPIYRVEKETNLAPLREAWAKLESLPLHQVYDIDETAERAFSEAFRNHYRRHADVPASFFRRVLWRSFKYALVYHVLLGKATAVLDAEDVGWAMRVSAMHLADAARLLDRYNLTELEAVVVKAEALQAKLGRKPTTRELISGVRGIKNANAARFIMELMKRPGAVNDNAGEGRRACL</sequence>
<comment type="caution">
    <text evidence="1">The sequence shown here is derived from an EMBL/GenBank/DDBJ whole genome shotgun (WGS) entry which is preliminary data.</text>
</comment>
<accession>A0A178N023</accession>
<evidence type="ECO:0000313" key="1">
    <source>
        <dbReference type="EMBL" id="OAN68031.1"/>
    </source>
</evidence>
<dbReference type="EMBL" id="LWQU01000001">
    <property type="protein sequence ID" value="OAN68031.1"/>
    <property type="molecule type" value="Genomic_DNA"/>
</dbReference>
<gene>
    <name evidence="1" type="ORF">A6A05_18025</name>
</gene>
<organism evidence="1 2">
    <name type="scientific">Magnetospirillum moscoviense</name>
    <dbReference type="NCBI Taxonomy" id="1437059"/>
    <lineage>
        <taxon>Bacteria</taxon>
        <taxon>Pseudomonadati</taxon>
        <taxon>Pseudomonadota</taxon>
        <taxon>Alphaproteobacteria</taxon>
        <taxon>Rhodospirillales</taxon>
        <taxon>Rhodospirillaceae</taxon>
        <taxon>Magnetospirillum</taxon>
    </lineage>
</organism>
<dbReference type="Proteomes" id="UP000078543">
    <property type="component" value="Unassembled WGS sequence"/>
</dbReference>
<reference evidence="1 2" key="1">
    <citation type="submission" date="2016-04" db="EMBL/GenBank/DDBJ databases">
        <title>Draft genome sequence of freshwater magnetotactic bacteria Magnetospirillum marisnigri SP-1 and Magnetospirillum moscoviense BB-1.</title>
        <authorList>
            <person name="Koziaeva V."/>
            <person name="Dziuba M.V."/>
            <person name="Ivanov T.M."/>
            <person name="Kuznetsov B."/>
            <person name="Grouzdev D.S."/>
        </authorList>
    </citation>
    <scope>NUCLEOTIDE SEQUENCE [LARGE SCALE GENOMIC DNA]</scope>
    <source>
        <strain evidence="1 2">BB-1</strain>
    </source>
</reference>
<name>A0A178N023_9PROT</name>
<evidence type="ECO:0000313" key="2">
    <source>
        <dbReference type="Proteomes" id="UP000078543"/>
    </source>
</evidence>
<dbReference type="AlphaFoldDB" id="A0A178N023"/>
<protein>
    <submittedName>
        <fullName evidence="1">Uncharacterized protein</fullName>
    </submittedName>
</protein>
<proteinExistence type="predicted"/>